<dbReference type="Proteomes" id="UP000295181">
    <property type="component" value="Unassembled WGS sequence"/>
</dbReference>
<gene>
    <name evidence="2" type="ORF">C5L32_000465</name>
</gene>
<dbReference type="SUPFAM" id="SSF47413">
    <property type="entry name" value="lambda repressor-like DNA-binding domains"/>
    <property type="match status" value="1"/>
</dbReference>
<evidence type="ECO:0000313" key="3">
    <source>
        <dbReference type="Proteomes" id="UP000295181"/>
    </source>
</evidence>
<dbReference type="GO" id="GO:0003677">
    <property type="term" value="F:DNA binding"/>
    <property type="evidence" value="ECO:0007669"/>
    <property type="project" value="InterPro"/>
</dbReference>
<proteinExistence type="predicted"/>
<dbReference type="Gene3D" id="1.10.260.40">
    <property type="entry name" value="lambda repressor-like DNA-binding domains"/>
    <property type="match status" value="1"/>
</dbReference>
<reference evidence="2 3" key="1">
    <citation type="journal article" date="2019" name="Appl. Microbiol. Biotechnol.">
        <title>Uncovering carbohydrate metabolism through a genotype-phenotype association study of 56 lactic acid bacteria genomes.</title>
        <authorList>
            <person name="Buron-Moles G."/>
            <person name="Chailyan A."/>
            <person name="Dolejs I."/>
            <person name="Forster J."/>
            <person name="Miks M.H."/>
        </authorList>
    </citation>
    <scope>NUCLEOTIDE SEQUENCE [LARGE SCALE GENOMIC DNA]</scope>
    <source>
        <strain evidence="2 3">ATCC 4005</strain>
    </source>
</reference>
<protein>
    <recommendedName>
        <fullName evidence="1">HTH cro/C1-type domain-containing protein</fullName>
    </recommendedName>
</protein>
<organism evidence="2 3">
    <name type="scientific">Lentilactobacillus buchneri DSM 20057</name>
    <dbReference type="NCBI Taxonomy" id="1423728"/>
    <lineage>
        <taxon>Bacteria</taxon>
        <taxon>Bacillati</taxon>
        <taxon>Bacillota</taxon>
        <taxon>Bacilli</taxon>
        <taxon>Lactobacillales</taxon>
        <taxon>Lactobacillaceae</taxon>
        <taxon>Lentilactobacillus</taxon>
    </lineage>
</organism>
<dbReference type="InterPro" id="IPR010982">
    <property type="entry name" value="Lambda_DNA-bd_dom_sf"/>
</dbReference>
<sequence>MTVGQNVRKYRLALGLSQGRLSDISTVPQTTISTIERGATPNARIANALAKALNVSIEDLLDEEQEVTK</sequence>
<dbReference type="EMBL" id="PUFP01000035">
    <property type="protein sequence ID" value="TDG78664.1"/>
    <property type="molecule type" value="Genomic_DNA"/>
</dbReference>
<comment type="caution">
    <text evidence="2">The sequence shown here is derived from an EMBL/GenBank/DDBJ whole genome shotgun (WGS) entry which is preliminary data.</text>
</comment>
<dbReference type="CDD" id="cd00093">
    <property type="entry name" value="HTH_XRE"/>
    <property type="match status" value="1"/>
</dbReference>
<name>A0A4R5NPV3_LENBU</name>
<accession>A0A4R5NPV3</accession>
<dbReference type="GeneID" id="72459891"/>
<dbReference type="Pfam" id="PF01381">
    <property type="entry name" value="HTH_3"/>
    <property type="match status" value="1"/>
</dbReference>
<dbReference type="PROSITE" id="PS50943">
    <property type="entry name" value="HTH_CROC1"/>
    <property type="match status" value="1"/>
</dbReference>
<dbReference type="InterPro" id="IPR001387">
    <property type="entry name" value="Cro/C1-type_HTH"/>
</dbReference>
<dbReference type="RefSeq" id="WP_056939101.1">
    <property type="nucleotide sequence ID" value="NZ_AZDM01000024.1"/>
</dbReference>
<dbReference type="SMART" id="SM00530">
    <property type="entry name" value="HTH_XRE"/>
    <property type="match status" value="1"/>
</dbReference>
<evidence type="ECO:0000313" key="2">
    <source>
        <dbReference type="EMBL" id="TDG78664.1"/>
    </source>
</evidence>
<evidence type="ECO:0000259" key="1">
    <source>
        <dbReference type="PROSITE" id="PS50943"/>
    </source>
</evidence>
<feature type="domain" description="HTH cro/C1-type" evidence="1">
    <location>
        <begin position="7"/>
        <end position="60"/>
    </location>
</feature>
<dbReference type="AlphaFoldDB" id="A0A4R5NPV3"/>